<accession>A0A1V5SV88</accession>
<dbReference type="InterPro" id="IPR002912">
    <property type="entry name" value="ACT_dom"/>
</dbReference>
<dbReference type="Proteomes" id="UP000485569">
    <property type="component" value="Unassembled WGS sequence"/>
</dbReference>
<feature type="domain" description="ACT" evidence="1">
    <location>
        <begin position="70"/>
        <end position="142"/>
    </location>
</feature>
<dbReference type="PROSITE" id="PS51671">
    <property type="entry name" value="ACT"/>
    <property type="match status" value="1"/>
</dbReference>
<evidence type="ECO:0000259" key="1">
    <source>
        <dbReference type="PROSITE" id="PS51671"/>
    </source>
</evidence>
<reference evidence="2" key="1">
    <citation type="submission" date="2017-02" db="EMBL/GenBank/DDBJ databases">
        <title>Delving into the versatile metabolic prowess of the omnipresent phylum Bacteroidetes.</title>
        <authorList>
            <person name="Nobu M.K."/>
            <person name="Mei R."/>
            <person name="Narihiro T."/>
            <person name="Kuroda K."/>
            <person name="Liu W.-T."/>
        </authorList>
    </citation>
    <scope>NUCLEOTIDE SEQUENCE</scope>
    <source>
        <strain evidence="2">ADurb.Bin276</strain>
    </source>
</reference>
<dbReference type="PANTHER" id="PTHR40099">
    <property type="entry name" value="ACETOLACTATE SYNTHASE, SMALL SUBUNIT"/>
    <property type="match status" value="1"/>
</dbReference>
<organism evidence="2">
    <name type="scientific">Candidatus Atribacter allofermentans</name>
    <dbReference type="NCBI Taxonomy" id="1852833"/>
    <lineage>
        <taxon>Bacteria</taxon>
        <taxon>Pseudomonadati</taxon>
        <taxon>Atribacterota</taxon>
        <taxon>Atribacteria</taxon>
        <taxon>Atribacterales</taxon>
        <taxon>Atribacteraceae</taxon>
        <taxon>Atribacter</taxon>
    </lineage>
</organism>
<dbReference type="EMBL" id="MWBQ01000085">
    <property type="protein sequence ID" value="OQA57902.1"/>
    <property type="molecule type" value="Genomic_DNA"/>
</dbReference>
<proteinExistence type="predicted"/>
<comment type="caution">
    <text evidence="2">The sequence shown here is derived from an EMBL/GenBank/DDBJ whole genome shotgun (WGS) entry which is preliminary data.</text>
</comment>
<sequence length="142" mass="15836">MAHQVSIFAENKPGRIEKLTRLFTEASINIRAITISSANGFGVIKVLVDQPHKAFEILRSQGIPSYLQEVIAVIMEDIPGGLHRVAQVLSENSINIEDAYGFVVASGKKAILIIQVESQPRAQSVLERNNFQLLTDEEIYRY</sequence>
<gene>
    <name evidence="2" type="ORF">BWY41_01227</name>
</gene>
<dbReference type="PANTHER" id="PTHR40099:SF1">
    <property type="entry name" value="ACETOLACTATE SYNTHASE, SMALL SUBUNIT"/>
    <property type="match status" value="1"/>
</dbReference>
<dbReference type="Gene3D" id="3.30.2130.10">
    <property type="entry name" value="VC0802-like"/>
    <property type="match status" value="1"/>
</dbReference>
<evidence type="ECO:0000313" key="2">
    <source>
        <dbReference type="EMBL" id="OQA57902.1"/>
    </source>
</evidence>
<dbReference type="InterPro" id="IPR045865">
    <property type="entry name" value="ACT-like_dom_sf"/>
</dbReference>
<dbReference type="AlphaFoldDB" id="A0A1V5SV88"/>
<dbReference type="SUPFAM" id="SSF55021">
    <property type="entry name" value="ACT-like"/>
    <property type="match status" value="2"/>
</dbReference>
<dbReference type="CDD" id="cd04882">
    <property type="entry name" value="ACT_Bt0572_2"/>
    <property type="match status" value="1"/>
</dbReference>
<dbReference type="InterPro" id="IPR045739">
    <property type="entry name" value="ACT_dom_pair"/>
</dbReference>
<protein>
    <submittedName>
        <fullName evidence="2">Acetolactate synthase 3 regulatory subunit</fullName>
    </submittedName>
</protein>
<name>A0A1V5SV88_9BACT</name>
<dbReference type="Pfam" id="PF19571">
    <property type="entry name" value="ACT_8"/>
    <property type="match status" value="1"/>
</dbReference>